<dbReference type="Pfam" id="PF09759">
    <property type="entry name" value="Atx10homo_assoc"/>
    <property type="match status" value="1"/>
</dbReference>
<sequence length="71" mass="8129">MEAILNKHFQMQWAIAALRHVCMGCPENQQRLAEIEQCPSAVVDRDRLLLQLGLKAVIEEDTGKIRLERIS</sequence>
<protein>
    <submittedName>
        <fullName evidence="3">Atx10homo_assoc domain-containing protein</fullName>
    </submittedName>
</protein>
<dbReference type="AlphaFoldDB" id="A0A0M3IKK0"/>
<dbReference type="Proteomes" id="UP000036681">
    <property type="component" value="Unplaced"/>
</dbReference>
<keyword evidence="2" id="KW-1185">Reference proteome</keyword>
<reference evidence="3" key="1">
    <citation type="submission" date="2016-05" db="UniProtKB">
        <authorList>
            <consortium name="WormBaseParasite"/>
        </authorList>
    </citation>
    <scope>IDENTIFICATION</scope>
</reference>
<name>A0A0M3IKK0_ASCLU</name>
<evidence type="ECO:0000313" key="3">
    <source>
        <dbReference type="WBParaSite" id="ALUE_0001927301-mRNA-1"/>
    </source>
</evidence>
<dbReference type="WBParaSite" id="ALUE_0001927301-mRNA-1">
    <property type="protein sequence ID" value="ALUE_0001927301-mRNA-1"/>
    <property type="gene ID" value="ALUE_0001927301"/>
</dbReference>
<feature type="domain" description="Ataxin-10" evidence="1">
    <location>
        <begin position="7"/>
        <end position="67"/>
    </location>
</feature>
<evidence type="ECO:0000259" key="1">
    <source>
        <dbReference type="Pfam" id="PF09759"/>
    </source>
</evidence>
<dbReference type="InterPro" id="IPR019156">
    <property type="entry name" value="Ataxin-10_domain"/>
</dbReference>
<proteinExistence type="predicted"/>
<organism evidence="2 3">
    <name type="scientific">Ascaris lumbricoides</name>
    <name type="common">Giant roundworm</name>
    <dbReference type="NCBI Taxonomy" id="6252"/>
    <lineage>
        <taxon>Eukaryota</taxon>
        <taxon>Metazoa</taxon>
        <taxon>Ecdysozoa</taxon>
        <taxon>Nematoda</taxon>
        <taxon>Chromadorea</taxon>
        <taxon>Rhabditida</taxon>
        <taxon>Spirurina</taxon>
        <taxon>Ascaridomorpha</taxon>
        <taxon>Ascaridoidea</taxon>
        <taxon>Ascarididae</taxon>
        <taxon>Ascaris</taxon>
    </lineage>
</organism>
<accession>A0A0M3IKK0</accession>
<evidence type="ECO:0000313" key="2">
    <source>
        <dbReference type="Proteomes" id="UP000036681"/>
    </source>
</evidence>